<evidence type="ECO:0000313" key="2">
    <source>
        <dbReference type="Proteomes" id="UP000294847"/>
    </source>
</evidence>
<name>A0A4P7NHL3_PYROR</name>
<gene>
    <name evidence="1" type="ORF">PoMZ_08431</name>
</gene>
<dbReference type="EMBL" id="CP034207">
    <property type="protein sequence ID" value="QBZ61482.1"/>
    <property type="molecule type" value="Genomic_DNA"/>
</dbReference>
<dbReference type="AlphaFoldDB" id="A0A4P7NHL3"/>
<evidence type="ECO:0000313" key="1">
    <source>
        <dbReference type="EMBL" id="QBZ61482.1"/>
    </source>
</evidence>
<organism evidence="1 2">
    <name type="scientific">Pyricularia oryzae</name>
    <name type="common">Rice blast fungus</name>
    <name type="synonym">Magnaporthe oryzae</name>
    <dbReference type="NCBI Taxonomy" id="318829"/>
    <lineage>
        <taxon>Eukaryota</taxon>
        <taxon>Fungi</taxon>
        <taxon>Dikarya</taxon>
        <taxon>Ascomycota</taxon>
        <taxon>Pezizomycotina</taxon>
        <taxon>Sordariomycetes</taxon>
        <taxon>Sordariomycetidae</taxon>
        <taxon>Magnaporthales</taxon>
        <taxon>Pyriculariaceae</taxon>
        <taxon>Pyricularia</taxon>
    </lineage>
</organism>
<reference evidence="1 2" key="1">
    <citation type="journal article" date="2019" name="Mol. Biol. Evol.">
        <title>Blast fungal genomes show frequent chromosomal changes, gene gains and losses, and effector gene turnover.</title>
        <authorList>
            <person name="Gomez Luciano L.B."/>
            <person name="Jason Tsai I."/>
            <person name="Chuma I."/>
            <person name="Tosa Y."/>
            <person name="Chen Y.H."/>
            <person name="Li J.Y."/>
            <person name="Li M.Y."/>
            <person name="Jade Lu M.Y."/>
            <person name="Nakayashiki H."/>
            <person name="Li W.H."/>
        </authorList>
    </citation>
    <scope>NUCLEOTIDE SEQUENCE [LARGE SCALE GENOMIC DNA]</scope>
    <source>
        <strain evidence="1">MZ5-1-6</strain>
    </source>
</reference>
<sequence>MLSYGIGQNLVLSRNFNIMRFCLCRLFNIHEKLLELLDGFQQYCRTVFQFVVRSNGEQGGVANAKVARAKRKVAPFEDFIPVDTVQRHSTGLPKALSGVRIPVDVYCEFDLVQPHFIYACRFGADYSNTDSLLD</sequence>
<accession>A0A4P7NHL3</accession>
<dbReference type="Proteomes" id="UP000294847">
    <property type="component" value="Chromosome 4"/>
</dbReference>
<proteinExistence type="predicted"/>
<protein>
    <submittedName>
        <fullName evidence="1">Uncharacterized protein</fullName>
    </submittedName>
</protein>